<protein>
    <recommendedName>
        <fullName evidence="6">Alcohol dehydrogenase</fullName>
    </recommendedName>
</protein>
<dbReference type="PRINTS" id="PR00080">
    <property type="entry name" value="SDRFAMILY"/>
</dbReference>
<dbReference type="Proteomes" id="UP001516400">
    <property type="component" value="Unassembled WGS sequence"/>
</dbReference>
<dbReference type="InterPro" id="IPR020904">
    <property type="entry name" value="Sc_DH/Rdtase_CS"/>
</dbReference>
<comment type="caution">
    <text evidence="4">The sequence shown here is derived from an EMBL/GenBank/DDBJ whole genome shotgun (WGS) entry which is preliminary data.</text>
</comment>
<dbReference type="InterPro" id="IPR036291">
    <property type="entry name" value="NAD(P)-bd_dom_sf"/>
</dbReference>
<dbReference type="SUPFAM" id="SSF51735">
    <property type="entry name" value="NAD(P)-binding Rossmann-fold domains"/>
    <property type="match status" value="1"/>
</dbReference>
<accession>A0ABD2NT28</accession>
<dbReference type="PANTHER" id="PTHR44229">
    <property type="entry name" value="15-HYDROXYPROSTAGLANDIN DEHYDROGENASE [NAD(+)]"/>
    <property type="match status" value="1"/>
</dbReference>
<keyword evidence="2" id="KW-0560">Oxidoreductase</keyword>
<sequence length="254" mass="27677">MFEICGTVALVTGGASGIGLAVAKELLLNKAKGVTIADINQQAGDTIAKVLQKEFGDERVIFVLTDVTDKRSYENAFKQTVAIFKNIDILVNNAGIVDELDYEKMISVNLTGSVHGILLALENYIYKHKTNSEGVIINTASIAAVWSQPFGPVYSAAKSGVVSLTTAFGHKVHYDRTKIKVVAVCPGGTDTNIAFVNRNEFNKFLMLNAKLLVQPVQHLAKSMIKIIKEKPSASVWIVKDSEDAVEYIYEILKA</sequence>
<evidence type="ECO:0000313" key="4">
    <source>
        <dbReference type="EMBL" id="KAL3281774.1"/>
    </source>
</evidence>
<dbReference type="AlphaFoldDB" id="A0ABD2NT28"/>
<gene>
    <name evidence="4" type="ORF">HHI36_004975</name>
</gene>
<evidence type="ECO:0000313" key="5">
    <source>
        <dbReference type="Proteomes" id="UP001516400"/>
    </source>
</evidence>
<evidence type="ECO:0000256" key="1">
    <source>
        <dbReference type="ARBA" id="ARBA00006484"/>
    </source>
</evidence>
<name>A0ABD2NT28_9CUCU</name>
<dbReference type="Gene3D" id="3.40.50.720">
    <property type="entry name" value="NAD(P)-binding Rossmann-like Domain"/>
    <property type="match status" value="1"/>
</dbReference>
<dbReference type="EMBL" id="JABFTP020000144">
    <property type="protein sequence ID" value="KAL3281774.1"/>
    <property type="molecule type" value="Genomic_DNA"/>
</dbReference>
<dbReference type="PRINTS" id="PR00081">
    <property type="entry name" value="GDHRDH"/>
</dbReference>
<dbReference type="InterPro" id="IPR002347">
    <property type="entry name" value="SDR_fam"/>
</dbReference>
<evidence type="ECO:0000256" key="3">
    <source>
        <dbReference type="RuleBase" id="RU000363"/>
    </source>
</evidence>
<dbReference type="GO" id="GO:0016491">
    <property type="term" value="F:oxidoreductase activity"/>
    <property type="evidence" value="ECO:0007669"/>
    <property type="project" value="UniProtKB-KW"/>
</dbReference>
<reference evidence="4 5" key="1">
    <citation type="journal article" date="2021" name="BMC Biol.">
        <title>Horizontally acquired antibacterial genes associated with adaptive radiation of ladybird beetles.</title>
        <authorList>
            <person name="Li H.S."/>
            <person name="Tang X.F."/>
            <person name="Huang Y.H."/>
            <person name="Xu Z.Y."/>
            <person name="Chen M.L."/>
            <person name="Du X.Y."/>
            <person name="Qiu B.Y."/>
            <person name="Chen P.T."/>
            <person name="Zhang W."/>
            <person name="Slipinski A."/>
            <person name="Escalona H.E."/>
            <person name="Waterhouse R.M."/>
            <person name="Zwick A."/>
            <person name="Pang H."/>
        </authorList>
    </citation>
    <scope>NUCLEOTIDE SEQUENCE [LARGE SCALE GENOMIC DNA]</scope>
    <source>
        <strain evidence="4">SYSU2018</strain>
    </source>
</reference>
<comment type="similarity">
    <text evidence="1 3">Belongs to the short-chain dehydrogenases/reductases (SDR) family.</text>
</comment>
<proteinExistence type="inferred from homology"/>
<organism evidence="4 5">
    <name type="scientific">Cryptolaemus montrouzieri</name>
    <dbReference type="NCBI Taxonomy" id="559131"/>
    <lineage>
        <taxon>Eukaryota</taxon>
        <taxon>Metazoa</taxon>
        <taxon>Ecdysozoa</taxon>
        <taxon>Arthropoda</taxon>
        <taxon>Hexapoda</taxon>
        <taxon>Insecta</taxon>
        <taxon>Pterygota</taxon>
        <taxon>Neoptera</taxon>
        <taxon>Endopterygota</taxon>
        <taxon>Coleoptera</taxon>
        <taxon>Polyphaga</taxon>
        <taxon>Cucujiformia</taxon>
        <taxon>Coccinelloidea</taxon>
        <taxon>Coccinellidae</taxon>
        <taxon>Scymninae</taxon>
        <taxon>Scymnini</taxon>
        <taxon>Cryptolaemus</taxon>
    </lineage>
</organism>
<dbReference type="PANTHER" id="PTHR44229:SF8">
    <property type="entry name" value="ALCOHOL DEHYDROGENASE-RELATED"/>
    <property type="match status" value="1"/>
</dbReference>
<keyword evidence="5" id="KW-1185">Reference proteome</keyword>
<dbReference type="Pfam" id="PF00106">
    <property type="entry name" value="adh_short"/>
    <property type="match status" value="1"/>
</dbReference>
<dbReference type="PROSITE" id="PS00061">
    <property type="entry name" value="ADH_SHORT"/>
    <property type="match status" value="1"/>
</dbReference>
<evidence type="ECO:0008006" key="6">
    <source>
        <dbReference type="Google" id="ProtNLM"/>
    </source>
</evidence>
<evidence type="ECO:0000256" key="2">
    <source>
        <dbReference type="ARBA" id="ARBA00023002"/>
    </source>
</evidence>